<keyword evidence="1" id="KW-0732">Signal</keyword>
<dbReference type="OrthoDB" id="39703at2"/>
<gene>
    <name evidence="2" type="ORF">FNH08_36490</name>
</gene>
<dbReference type="Gene3D" id="2.120.10.30">
    <property type="entry name" value="TolB, C-terminal domain"/>
    <property type="match status" value="1"/>
</dbReference>
<evidence type="ECO:0000313" key="3">
    <source>
        <dbReference type="Proteomes" id="UP000400924"/>
    </source>
</evidence>
<feature type="chain" id="PRO_5024329003" description="WD40 repeat domain-containing protein" evidence="1">
    <location>
        <begin position="37"/>
        <end position="376"/>
    </location>
</feature>
<evidence type="ECO:0000256" key="1">
    <source>
        <dbReference type="SAM" id="SignalP"/>
    </source>
</evidence>
<dbReference type="Proteomes" id="UP000400924">
    <property type="component" value="Unassembled WGS sequence"/>
</dbReference>
<sequence length="376" mass="39816">MMGNANRSAIRRVRTALSATVVVCAVTAGLPGAASAQSTAVAAAAGVASDSGAGVERISVATDGTQGDGDSAGASITTDGRRIVFMSSAKNLIPEDTTVGDRVFLRDQRTSQTKQMGAQSPLQPPVISGDGEYLAYPHVWMRNNRIRQVQVRTTSEISANCWYNCNQPSLSADGRYIALVERNFKPQSSSQTIEILDYDDYNTKKAIANFGHTLPARPSISGDGRFVAYQDGKAEDVFVWDRTDGTTSGPIEGPSKAAALVQLSEDGSKVVYLSGSDTYVHDMSSGTDQLVPNVRGVAIDPTGRYLLYAPHDTTGPSLTLRDLETGTDDIVSNQPASAGTDAVSAGGRDVVFQSTADDIVPGDTNGKSDVFVRRFY</sequence>
<dbReference type="InterPro" id="IPR011042">
    <property type="entry name" value="6-blade_b-propeller_TolB-like"/>
</dbReference>
<name>A0A5N8XSX1_9ACTN</name>
<dbReference type="SUPFAM" id="SSF82171">
    <property type="entry name" value="DPP6 N-terminal domain-like"/>
    <property type="match status" value="1"/>
</dbReference>
<evidence type="ECO:0000313" key="2">
    <source>
        <dbReference type="EMBL" id="MPY62454.1"/>
    </source>
</evidence>
<evidence type="ECO:0008006" key="4">
    <source>
        <dbReference type="Google" id="ProtNLM"/>
    </source>
</evidence>
<feature type="signal peptide" evidence="1">
    <location>
        <begin position="1"/>
        <end position="36"/>
    </location>
</feature>
<dbReference type="EMBL" id="VJZC01000414">
    <property type="protein sequence ID" value="MPY62454.1"/>
    <property type="molecule type" value="Genomic_DNA"/>
</dbReference>
<comment type="caution">
    <text evidence="2">The sequence shown here is derived from an EMBL/GenBank/DDBJ whole genome shotgun (WGS) entry which is preliminary data.</text>
</comment>
<keyword evidence="3" id="KW-1185">Reference proteome</keyword>
<reference evidence="2 3" key="1">
    <citation type="submission" date="2019-07" db="EMBL/GenBank/DDBJ databases">
        <title>New species of Amycolatopsis and Streptomyces.</title>
        <authorList>
            <person name="Duangmal K."/>
            <person name="Teo W.F.A."/>
            <person name="Lipun K."/>
        </authorList>
    </citation>
    <scope>NUCLEOTIDE SEQUENCE [LARGE SCALE GENOMIC DNA]</scope>
    <source>
        <strain evidence="2 3">NBRC 106415</strain>
    </source>
</reference>
<protein>
    <recommendedName>
        <fullName evidence="4">WD40 repeat domain-containing protein</fullName>
    </recommendedName>
</protein>
<dbReference type="AlphaFoldDB" id="A0A5N8XSX1"/>
<proteinExistence type="predicted"/>
<organism evidence="2 3">
    <name type="scientific">Streptomyces spongiae</name>
    <dbReference type="NCBI Taxonomy" id="565072"/>
    <lineage>
        <taxon>Bacteria</taxon>
        <taxon>Bacillati</taxon>
        <taxon>Actinomycetota</taxon>
        <taxon>Actinomycetes</taxon>
        <taxon>Kitasatosporales</taxon>
        <taxon>Streptomycetaceae</taxon>
        <taxon>Streptomyces</taxon>
    </lineage>
</organism>
<accession>A0A5N8XSX1</accession>